<comment type="similarity">
    <text evidence="8">Belongs to the binding-protein-dependent transport system permease family. LivHM subfamily.</text>
</comment>
<feature type="transmembrane region" description="Helical" evidence="9">
    <location>
        <begin position="326"/>
        <end position="346"/>
    </location>
</feature>
<keyword evidence="7 9" id="KW-0472">Membrane</keyword>
<dbReference type="PANTHER" id="PTHR11795">
    <property type="entry name" value="BRANCHED-CHAIN AMINO ACID TRANSPORT SYSTEM PERMEASE PROTEIN LIVH"/>
    <property type="match status" value="1"/>
</dbReference>
<evidence type="ECO:0000313" key="11">
    <source>
        <dbReference type="EMBL" id="RAK42608.1"/>
    </source>
</evidence>
<evidence type="ECO:0000256" key="5">
    <source>
        <dbReference type="ARBA" id="ARBA00022970"/>
    </source>
</evidence>
<feature type="transmembrane region" description="Helical" evidence="9">
    <location>
        <begin position="146"/>
        <end position="164"/>
    </location>
</feature>
<keyword evidence="3" id="KW-1003">Cell membrane</keyword>
<dbReference type="SUPFAM" id="SSF49464">
    <property type="entry name" value="Carboxypeptidase regulatory domain-like"/>
    <property type="match status" value="1"/>
</dbReference>
<dbReference type="Pfam" id="PF02653">
    <property type="entry name" value="BPD_transp_2"/>
    <property type="match status" value="1"/>
</dbReference>
<dbReference type="InterPro" id="IPR013783">
    <property type="entry name" value="Ig-like_fold"/>
</dbReference>
<dbReference type="InterPro" id="IPR052157">
    <property type="entry name" value="BCAA_transport_permease"/>
</dbReference>
<evidence type="ECO:0000256" key="6">
    <source>
        <dbReference type="ARBA" id="ARBA00022989"/>
    </source>
</evidence>
<comment type="caution">
    <text evidence="11">The sequence shown here is derived from an EMBL/GenBank/DDBJ whole genome shotgun (WGS) entry which is preliminary data.</text>
</comment>
<dbReference type="Proteomes" id="UP000249341">
    <property type="component" value="Unassembled WGS sequence"/>
</dbReference>
<feature type="signal peptide" evidence="10">
    <location>
        <begin position="1"/>
        <end position="28"/>
    </location>
</feature>
<keyword evidence="2" id="KW-0813">Transport</keyword>
<dbReference type="GO" id="GO:0006865">
    <property type="term" value="P:amino acid transport"/>
    <property type="evidence" value="ECO:0007669"/>
    <property type="project" value="UniProtKB-KW"/>
</dbReference>
<evidence type="ECO:0000256" key="9">
    <source>
        <dbReference type="SAM" id="Phobius"/>
    </source>
</evidence>
<accession>A0A327ZPK0</accession>
<keyword evidence="12" id="KW-1185">Reference proteome</keyword>
<comment type="subcellular location">
    <subcellularLocation>
        <location evidence="1">Cell membrane</location>
        <topology evidence="1">Multi-pass membrane protein</topology>
    </subcellularLocation>
</comment>
<dbReference type="PANTHER" id="PTHR11795:SF445">
    <property type="entry name" value="AMINO ACID ABC TRANSPORTER PERMEASE PROTEIN"/>
    <property type="match status" value="1"/>
</dbReference>
<dbReference type="GO" id="GO:0022857">
    <property type="term" value="F:transmembrane transporter activity"/>
    <property type="evidence" value="ECO:0007669"/>
    <property type="project" value="InterPro"/>
</dbReference>
<dbReference type="EMBL" id="QLMJ01000002">
    <property type="protein sequence ID" value="RAK42608.1"/>
    <property type="molecule type" value="Genomic_DNA"/>
</dbReference>
<feature type="transmembrane region" description="Helical" evidence="9">
    <location>
        <begin position="228"/>
        <end position="250"/>
    </location>
</feature>
<evidence type="ECO:0000256" key="4">
    <source>
        <dbReference type="ARBA" id="ARBA00022692"/>
    </source>
</evidence>
<keyword evidence="4 9" id="KW-0812">Transmembrane</keyword>
<dbReference type="OrthoDB" id="9807115at2"/>
<dbReference type="AlphaFoldDB" id="A0A327ZPK0"/>
<protein>
    <submittedName>
        <fullName evidence="11">Branched-chain amino acid transport system permease protein</fullName>
    </submittedName>
</protein>
<proteinExistence type="inferred from homology"/>
<feature type="chain" id="PRO_5016341878" evidence="10">
    <location>
        <begin position="29"/>
        <end position="425"/>
    </location>
</feature>
<reference evidence="11 12" key="1">
    <citation type="submission" date="2018-06" db="EMBL/GenBank/DDBJ databases">
        <title>Genomic Encyclopedia of Type Strains, Phase III (KMG-III): the genomes of soil and plant-associated and newly described type strains.</title>
        <authorList>
            <person name="Whitman W."/>
        </authorList>
    </citation>
    <scope>NUCLEOTIDE SEQUENCE [LARGE SCALE GENOMIC DNA]</scope>
    <source>
        <strain evidence="11 12">CGMCC 4.7090</strain>
    </source>
</reference>
<feature type="transmembrane region" description="Helical" evidence="9">
    <location>
        <begin position="399"/>
        <end position="418"/>
    </location>
</feature>
<evidence type="ECO:0000313" key="12">
    <source>
        <dbReference type="Proteomes" id="UP000249341"/>
    </source>
</evidence>
<name>A0A327ZPK0_9ACTN</name>
<dbReference type="InterPro" id="IPR001851">
    <property type="entry name" value="ABC_transp_permease"/>
</dbReference>
<evidence type="ECO:0000256" key="7">
    <source>
        <dbReference type="ARBA" id="ARBA00023136"/>
    </source>
</evidence>
<keyword evidence="5" id="KW-0029">Amino-acid transport</keyword>
<keyword evidence="10" id="KW-0732">Signal</keyword>
<feature type="transmembrane region" description="Helical" evidence="9">
    <location>
        <begin position="270"/>
        <end position="294"/>
    </location>
</feature>
<evidence type="ECO:0000256" key="8">
    <source>
        <dbReference type="ARBA" id="ARBA00037998"/>
    </source>
</evidence>
<dbReference type="Gene3D" id="2.60.40.10">
    <property type="entry name" value="Immunoglobulins"/>
    <property type="match status" value="1"/>
</dbReference>
<dbReference type="CDD" id="cd06582">
    <property type="entry name" value="TM_PBP1_LivH_like"/>
    <property type="match status" value="1"/>
</dbReference>
<keyword evidence="6 9" id="KW-1133">Transmembrane helix</keyword>
<feature type="transmembrane region" description="Helical" evidence="9">
    <location>
        <begin position="196"/>
        <end position="216"/>
    </location>
</feature>
<dbReference type="InterPro" id="IPR008969">
    <property type="entry name" value="CarboxyPept-like_regulatory"/>
</dbReference>
<dbReference type="RefSeq" id="WP_111647751.1">
    <property type="nucleotide sequence ID" value="NZ_JACHWI010000003.1"/>
</dbReference>
<dbReference type="GO" id="GO:0005975">
    <property type="term" value="P:carbohydrate metabolic process"/>
    <property type="evidence" value="ECO:0007669"/>
    <property type="project" value="UniProtKB-ARBA"/>
</dbReference>
<evidence type="ECO:0000256" key="10">
    <source>
        <dbReference type="SAM" id="SignalP"/>
    </source>
</evidence>
<organism evidence="11 12">
    <name type="scientific">Actinoplanes lutulentus</name>
    <dbReference type="NCBI Taxonomy" id="1287878"/>
    <lineage>
        <taxon>Bacteria</taxon>
        <taxon>Bacillati</taxon>
        <taxon>Actinomycetota</taxon>
        <taxon>Actinomycetes</taxon>
        <taxon>Micromonosporales</taxon>
        <taxon>Micromonosporaceae</taxon>
        <taxon>Actinoplanes</taxon>
    </lineage>
</organism>
<sequence>MTPSKAIRWLLAVLALACVLALPSPAAAAPADEWGFRGLLRDGEKQPVSGAAVQVKDGDTVVGSDTTDDKGRWEIIPVPGPGTYTLTIDTTAASGHFAGDEYEVDKELVESPTTLPVLNVVVSTTESSQQVASFTDRLAQRAVSGFNLGLLIAIAAIGLSLVFGTSRFTNFAHGESVTFGGLTGFVLAHVLGLPLLLAAAVATVLGGFFGYAQDVAFWRPLRRRGVSLITLMIASIGISMAIRSLMQFSFGSASRGMTEESWGTVTLGPVVMPATSYAGMGISIVVLAGVGLWLKHGRIGKATRAIAGNTALAATSGVAVDKITRIVWVLAGALAALSGVLLGVFNQVSFDMGFNLLLLMFAGVILGGLGTSFGTLAGSIVVGLCTEILVLWIPADMKYVGGLAVLVIVLLVRPQGIFGRRERIG</sequence>
<evidence type="ECO:0000256" key="3">
    <source>
        <dbReference type="ARBA" id="ARBA00022475"/>
    </source>
</evidence>
<gene>
    <name evidence="11" type="ORF">B0I29_102433</name>
</gene>
<evidence type="ECO:0000256" key="1">
    <source>
        <dbReference type="ARBA" id="ARBA00004651"/>
    </source>
</evidence>
<evidence type="ECO:0000256" key="2">
    <source>
        <dbReference type="ARBA" id="ARBA00022448"/>
    </source>
</evidence>
<dbReference type="GO" id="GO:0005886">
    <property type="term" value="C:plasma membrane"/>
    <property type="evidence" value="ECO:0007669"/>
    <property type="project" value="UniProtKB-SubCell"/>
</dbReference>